<dbReference type="PANTHER" id="PTHR44591:SF3">
    <property type="entry name" value="RESPONSE REGULATORY DOMAIN-CONTAINING PROTEIN"/>
    <property type="match status" value="1"/>
</dbReference>
<keyword evidence="5" id="KW-1185">Reference proteome</keyword>
<keyword evidence="1 2" id="KW-0597">Phosphoprotein</keyword>
<organism evidence="4 5">
    <name type="scientific">Pedobacter kyonggii</name>
    <dbReference type="NCBI Taxonomy" id="1926871"/>
    <lineage>
        <taxon>Bacteria</taxon>
        <taxon>Pseudomonadati</taxon>
        <taxon>Bacteroidota</taxon>
        <taxon>Sphingobacteriia</taxon>
        <taxon>Sphingobacteriales</taxon>
        <taxon>Sphingobacteriaceae</taxon>
        <taxon>Pedobacter</taxon>
    </lineage>
</organism>
<dbReference type="Proteomes" id="UP000291819">
    <property type="component" value="Unassembled WGS sequence"/>
</dbReference>
<dbReference type="Gene3D" id="3.40.50.2300">
    <property type="match status" value="1"/>
</dbReference>
<dbReference type="GO" id="GO:0000160">
    <property type="term" value="P:phosphorelay signal transduction system"/>
    <property type="evidence" value="ECO:0007669"/>
    <property type="project" value="InterPro"/>
</dbReference>
<protein>
    <submittedName>
        <fullName evidence="4">Response regulator</fullName>
    </submittedName>
</protein>
<evidence type="ECO:0000313" key="4">
    <source>
        <dbReference type="EMBL" id="TBO42861.1"/>
    </source>
</evidence>
<accession>A0A4Q9HDV8</accession>
<feature type="modified residue" description="4-aspartylphosphate" evidence="2">
    <location>
        <position position="54"/>
    </location>
</feature>
<dbReference type="PANTHER" id="PTHR44591">
    <property type="entry name" value="STRESS RESPONSE REGULATOR PROTEIN 1"/>
    <property type="match status" value="1"/>
</dbReference>
<evidence type="ECO:0000313" key="5">
    <source>
        <dbReference type="Proteomes" id="UP000291819"/>
    </source>
</evidence>
<dbReference type="AlphaFoldDB" id="A0A4Q9HDV8"/>
<reference evidence="4 5" key="1">
    <citation type="submission" date="2019-02" db="EMBL/GenBank/DDBJ databases">
        <title>Pedobacter kyonggii whole genome sequence analysis.</title>
        <authorList>
            <person name="Dahal R.H."/>
        </authorList>
    </citation>
    <scope>NUCLEOTIDE SEQUENCE [LARGE SCALE GENOMIC DNA]</scope>
    <source>
        <strain evidence="4 5">K-4-11-1</strain>
    </source>
</reference>
<evidence type="ECO:0000259" key="3">
    <source>
        <dbReference type="PROSITE" id="PS50110"/>
    </source>
</evidence>
<feature type="domain" description="Response regulatory" evidence="3">
    <location>
        <begin position="5"/>
        <end position="119"/>
    </location>
</feature>
<dbReference type="PROSITE" id="PS50110">
    <property type="entry name" value="RESPONSE_REGULATORY"/>
    <property type="match status" value="1"/>
</dbReference>
<name>A0A4Q9HDV8_9SPHI</name>
<dbReference type="SMART" id="SM00448">
    <property type="entry name" value="REC"/>
    <property type="match status" value="1"/>
</dbReference>
<sequence length="121" mass="13603">MKDKKILVCDDDQGILEMLELLLEEDGYQVVLEPNSVNALRSIERESPDIVLLDIWMPMISGDQILRSLRDNPKVSSTPVLMYSASTDGKNIAESCGADSYISKPFDLAVMLEEIERLLQE</sequence>
<dbReference type="SUPFAM" id="SSF52172">
    <property type="entry name" value="CheY-like"/>
    <property type="match status" value="1"/>
</dbReference>
<dbReference type="EMBL" id="SIXF01000006">
    <property type="protein sequence ID" value="TBO42861.1"/>
    <property type="molecule type" value="Genomic_DNA"/>
</dbReference>
<dbReference type="InterPro" id="IPR011006">
    <property type="entry name" value="CheY-like_superfamily"/>
</dbReference>
<evidence type="ECO:0000256" key="2">
    <source>
        <dbReference type="PROSITE-ProRule" id="PRU00169"/>
    </source>
</evidence>
<gene>
    <name evidence="4" type="ORF">EYS08_08675</name>
</gene>
<evidence type="ECO:0000256" key="1">
    <source>
        <dbReference type="ARBA" id="ARBA00022553"/>
    </source>
</evidence>
<comment type="caution">
    <text evidence="4">The sequence shown here is derived from an EMBL/GenBank/DDBJ whole genome shotgun (WGS) entry which is preliminary data.</text>
</comment>
<dbReference type="OrthoDB" id="9789181at2"/>
<proteinExistence type="predicted"/>
<dbReference type="InterPro" id="IPR050595">
    <property type="entry name" value="Bact_response_regulator"/>
</dbReference>
<dbReference type="RefSeq" id="WP_131029655.1">
    <property type="nucleotide sequence ID" value="NZ_SIXF01000006.1"/>
</dbReference>
<dbReference type="InterPro" id="IPR001789">
    <property type="entry name" value="Sig_transdc_resp-reg_receiver"/>
</dbReference>
<dbReference type="Pfam" id="PF00072">
    <property type="entry name" value="Response_reg"/>
    <property type="match status" value="1"/>
</dbReference>